<feature type="region of interest" description="Disordered" evidence="1">
    <location>
        <begin position="218"/>
        <end position="255"/>
    </location>
</feature>
<evidence type="ECO:0000313" key="5">
    <source>
        <dbReference type="Proteomes" id="UP000542674"/>
    </source>
</evidence>
<keyword evidence="2" id="KW-0812">Transmembrane</keyword>
<keyword evidence="5" id="KW-1185">Reference proteome</keyword>
<evidence type="ECO:0000256" key="1">
    <source>
        <dbReference type="SAM" id="MobiDB-lite"/>
    </source>
</evidence>
<feature type="signal peptide" evidence="3">
    <location>
        <begin position="1"/>
        <end position="20"/>
    </location>
</feature>
<comment type="caution">
    <text evidence="4">The sequence shown here is derived from an EMBL/GenBank/DDBJ whole genome shotgun (WGS) entry which is preliminary data.</text>
</comment>
<evidence type="ECO:0000313" key="4">
    <source>
        <dbReference type="EMBL" id="MBB4969052.1"/>
    </source>
</evidence>
<protein>
    <recommendedName>
        <fullName evidence="6">LPXTG-motif cell wall-anchored protein</fullName>
    </recommendedName>
</protein>
<keyword evidence="3" id="KW-0732">Signal</keyword>
<feature type="compositionally biased region" description="Low complexity" evidence="1">
    <location>
        <begin position="236"/>
        <end position="245"/>
    </location>
</feature>
<proteinExistence type="predicted"/>
<gene>
    <name evidence="4" type="ORF">F4559_006411</name>
</gene>
<organism evidence="4 5">
    <name type="scientific">Saccharothrix violaceirubra</name>
    <dbReference type="NCBI Taxonomy" id="413306"/>
    <lineage>
        <taxon>Bacteria</taxon>
        <taxon>Bacillati</taxon>
        <taxon>Actinomycetota</taxon>
        <taxon>Actinomycetes</taxon>
        <taxon>Pseudonocardiales</taxon>
        <taxon>Pseudonocardiaceae</taxon>
        <taxon>Saccharothrix</taxon>
    </lineage>
</organism>
<sequence>MLVRVAAVAALLLAGVPVVAAATPACATVTWDSPGLEWPQGVVGAEGTFDGLGVSAELVDPASRNGDDSNPLADFGETGVPGWPARPLTGTTGNGTMTLAMNSLSKGDSVRLTFFFSRPVVVSSFVVGGIDEVESDVPWLSYADKAVVSAWGAGEMVDVGETPTGYTTTGPVTALRVTYSNGEPDSAARPTIAFPAPPTALSAAQSITLSGFTACDPPPATERFLPESPAHDQTRPEPTTVAAATEPPPPATGTGVHPLPLVAALSALAVTTGAFFAYRRRP</sequence>
<evidence type="ECO:0000256" key="2">
    <source>
        <dbReference type="SAM" id="Phobius"/>
    </source>
</evidence>
<dbReference type="EMBL" id="JACHJS010000001">
    <property type="protein sequence ID" value="MBB4969052.1"/>
    <property type="molecule type" value="Genomic_DNA"/>
</dbReference>
<feature type="transmembrane region" description="Helical" evidence="2">
    <location>
        <begin position="259"/>
        <end position="278"/>
    </location>
</feature>
<feature type="chain" id="PRO_5039334028" description="LPXTG-motif cell wall-anchored protein" evidence="3">
    <location>
        <begin position="21"/>
        <end position="282"/>
    </location>
</feature>
<evidence type="ECO:0008006" key="6">
    <source>
        <dbReference type="Google" id="ProtNLM"/>
    </source>
</evidence>
<keyword evidence="2" id="KW-1133">Transmembrane helix</keyword>
<name>A0A7W7T9I6_9PSEU</name>
<dbReference type="AlphaFoldDB" id="A0A7W7T9I6"/>
<feature type="region of interest" description="Disordered" evidence="1">
    <location>
        <begin position="63"/>
        <end position="91"/>
    </location>
</feature>
<evidence type="ECO:0000256" key="3">
    <source>
        <dbReference type="SAM" id="SignalP"/>
    </source>
</evidence>
<accession>A0A7W7T9I6</accession>
<dbReference type="Proteomes" id="UP000542674">
    <property type="component" value="Unassembled WGS sequence"/>
</dbReference>
<dbReference type="RefSeq" id="WP_184674765.1">
    <property type="nucleotide sequence ID" value="NZ_BAABAI010000043.1"/>
</dbReference>
<reference evidence="4 5" key="1">
    <citation type="submission" date="2020-08" db="EMBL/GenBank/DDBJ databases">
        <title>Sequencing the genomes of 1000 actinobacteria strains.</title>
        <authorList>
            <person name="Klenk H.-P."/>
        </authorList>
    </citation>
    <scope>NUCLEOTIDE SEQUENCE [LARGE SCALE GENOMIC DNA]</scope>
    <source>
        <strain evidence="4 5">DSM 45084</strain>
    </source>
</reference>
<keyword evidence="2" id="KW-0472">Membrane</keyword>